<keyword evidence="7" id="KW-0539">Nucleus</keyword>
<comment type="caution">
    <text evidence="12">The sequence shown here is derived from an EMBL/GenBank/DDBJ whole genome shotgun (WGS) entry which is preliminary data.</text>
</comment>
<keyword evidence="2" id="KW-0479">Metal-binding</keyword>
<dbReference type="SMART" id="SM00980">
    <property type="entry name" value="THAP"/>
    <property type="match status" value="1"/>
</dbReference>
<evidence type="ECO:0000256" key="2">
    <source>
        <dbReference type="ARBA" id="ARBA00022723"/>
    </source>
</evidence>
<name>A0A226DSU9_FOLCA</name>
<dbReference type="EMBL" id="LNIX01000011">
    <property type="protein sequence ID" value="OXA48562.1"/>
    <property type="molecule type" value="Genomic_DNA"/>
</dbReference>
<dbReference type="Proteomes" id="UP000198287">
    <property type="component" value="Unassembled WGS sequence"/>
</dbReference>
<dbReference type="OrthoDB" id="3069995at2759"/>
<accession>A0A226DSU9</accession>
<dbReference type="InterPro" id="IPR006612">
    <property type="entry name" value="THAP_Znf"/>
</dbReference>
<evidence type="ECO:0000256" key="3">
    <source>
        <dbReference type="ARBA" id="ARBA00022737"/>
    </source>
</evidence>
<gene>
    <name evidence="12" type="ORF">Fcan01_16514</name>
</gene>
<evidence type="ECO:0000256" key="8">
    <source>
        <dbReference type="PROSITE-ProRule" id="PRU00042"/>
    </source>
</evidence>
<comment type="subcellular location">
    <subcellularLocation>
        <location evidence="1">Nucleus</location>
    </subcellularLocation>
</comment>
<keyword evidence="6 9" id="KW-0238">DNA-binding</keyword>
<dbReference type="GO" id="GO:0003677">
    <property type="term" value="F:DNA binding"/>
    <property type="evidence" value="ECO:0007669"/>
    <property type="project" value="UniProtKB-UniRule"/>
</dbReference>
<evidence type="ECO:0000313" key="12">
    <source>
        <dbReference type="EMBL" id="OXA48562.1"/>
    </source>
</evidence>
<protein>
    <submittedName>
        <fullName evidence="12">PR domain zinc finger protein 10</fullName>
    </submittedName>
</protein>
<reference evidence="12 13" key="1">
    <citation type="submission" date="2015-12" db="EMBL/GenBank/DDBJ databases">
        <title>The genome of Folsomia candida.</title>
        <authorList>
            <person name="Faddeeva A."/>
            <person name="Derks M.F."/>
            <person name="Anvar Y."/>
            <person name="Smit S."/>
            <person name="Van Straalen N."/>
            <person name="Roelofs D."/>
        </authorList>
    </citation>
    <scope>NUCLEOTIDE SEQUENCE [LARGE SCALE GENOMIC DNA]</scope>
    <source>
        <strain evidence="12 13">VU population</strain>
        <tissue evidence="12">Whole body</tissue>
    </source>
</reference>
<sequence>MDTMVPRFRGSKWWRCSIPTCSAHTWNRTSNIAGHLFPNRAGFEHVRAAWVQVVRDVMNNQTWEPARKDKLCSRHFLPSDYQGEVAKWTSKISARHLKWTSIPTVNLYPEVGGIVANGQAFNDNQAGLIHSGPSNSFIEIKIEPDFEFEVPVPDRDPLLPLPPPPPEIPTFTPRSCPMCRSYFKSQTNYENHMRLHWTDELGHKCGKCGVSLPQQSDLDAHVASGRCKQKEQPEGDMEECDKCGESFHKVRKLKAHKANRIECFVLPGQFGDTFRCPVSMCWMPFPTSLRLRRHLVKDHATWKGACLICGVKSDCSIYDHLVQEHGSPGGAGDEDDVVRVKNEVILEDVVIKTETD</sequence>
<keyword evidence="5" id="KW-0862">Zinc</keyword>
<dbReference type="SUPFAM" id="SSF57716">
    <property type="entry name" value="Glucocorticoid receptor-like (DNA-binding domain)"/>
    <property type="match status" value="1"/>
</dbReference>
<evidence type="ECO:0000256" key="6">
    <source>
        <dbReference type="ARBA" id="ARBA00023125"/>
    </source>
</evidence>
<dbReference type="GO" id="GO:0008270">
    <property type="term" value="F:zinc ion binding"/>
    <property type="evidence" value="ECO:0007669"/>
    <property type="project" value="UniProtKB-KW"/>
</dbReference>
<evidence type="ECO:0000259" key="10">
    <source>
        <dbReference type="PROSITE" id="PS50157"/>
    </source>
</evidence>
<evidence type="ECO:0000256" key="9">
    <source>
        <dbReference type="PROSITE-ProRule" id="PRU00309"/>
    </source>
</evidence>
<evidence type="ECO:0000313" key="13">
    <source>
        <dbReference type="Proteomes" id="UP000198287"/>
    </source>
</evidence>
<dbReference type="SMART" id="SM00355">
    <property type="entry name" value="ZnF_C2H2"/>
    <property type="match status" value="4"/>
</dbReference>
<evidence type="ECO:0000256" key="5">
    <source>
        <dbReference type="ARBA" id="ARBA00022833"/>
    </source>
</evidence>
<dbReference type="AlphaFoldDB" id="A0A226DSU9"/>
<dbReference type="InterPro" id="IPR036236">
    <property type="entry name" value="Znf_C2H2_sf"/>
</dbReference>
<dbReference type="Gene3D" id="3.30.160.60">
    <property type="entry name" value="Classic Zinc Finger"/>
    <property type="match status" value="1"/>
</dbReference>
<dbReference type="InterPro" id="IPR013087">
    <property type="entry name" value="Znf_C2H2_type"/>
</dbReference>
<dbReference type="Pfam" id="PF12874">
    <property type="entry name" value="zf-met"/>
    <property type="match status" value="1"/>
</dbReference>
<dbReference type="PROSITE" id="PS00028">
    <property type="entry name" value="ZINC_FINGER_C2H2_1"/>
    <property type="match status" value="2"/>
</dbReference>
<feature type="domain" description="THAP-type" evidence="11">
    <location>
        <begin position="5"/>
        <end position="106"/>
    </location>
</feature>
<dbReference type="GO" id="GO:0005634">
    <property type="term" value="C:nucleus"/>
    <property type="evidence" value="ECO:0007669"/>
    <property type="project" value="UniProtKB-SubCell"/>
</dbReference>
<dbReference type="PANTHER" id="PTHR24406">
    <property type="entry name" value="TRANSCRIPTIONAL REPRESSOR CTCFL-RELATED"/>
    <property type="match status" value="1"/>
</dbReference>
<keyword evidence="3" id="KW-0677">Repeat</keyword>
<evidence type="ECO:0000256" key="1">
    <source>
        <dbReference type="ARBA" id="ARBA00004123"/>
    </source>
</evidence>
<dbReference type="PROSITE" id="PS50950">
    <property type="entry name" value="ZF_THAP"/>
    <property type="match status" value="1"/>
</dbReference>
<evidence type="ECO:0000259" key="11">
    <source>
        <dbReference type="PROSITE" id="PS50950"/>
    </source>
</evidence>
<keyword evidence="13" id="KW-1185">Reference proteome</keyword>
<feature type="domain" description="C2H2-type" evidence="10">
    <location>
        <begin position="174"/>
        <end position="201"/>
    </location>
</feature>
<dbReference type="PROSITE" id="PS50157">
    <property type="entry name" value="ZINC_FINGER_C2H2_2"/>
    <property type="match status" value="1"/>
</dbReference>
<dbReference type="SUPFAM" id="SSF57667">
    <property type="entry name" value="beta-beta-alpha zinc fingers"/>
    <property type="match status" value="1"/>
</dbReference>
<dbReference type="Pfam" id="PF05485">
    <property type="entry name" value="THAP"/>
    <property type="match status" value="1"/>
</dbReference>
<keyword evidence="4 8" id="KW-0863">Zinc-finger</keyword>
<dbReference type="InterPro" id="IPR050888">
    <property type="entry name" value="ZnF_C2H2-type_TF"/>
</dbReference>
<evidence type="ECO:0000256" key="4">
    <source>
        <dbReference type="ARBA" id="ARBA00022771"/>
    </source>
</evidence>
<proteinExistence type="predicted"/>
<evidence type="ECO:0000256" key="7">
    <source>
        <dbReference type="ARBA" id="ARBA00023242"/>
    </source>
</evidence>
<organism evidence="12 13">
    <name type="scientific">Folsomia candida</name>
    <name type="common">Springtail</name>
    <dbReference type="NCBI Taxonomy" id="158441"/>
    <lineage>
        <taxon>Eukaryota</taxon>
        <taxon>Metazoa</taxon>
        <taxon>Ecdysozoa</taxon>
        <taxon>Arthropoda</taxon>
        <taxon>Hexapoda</taxon>
        <taxon>Collembola</taxon>
        <taxon>Entomobryomorpha</taxon>
        <taxon>Isotomoidea</taxon>
        <taxon>Isotomidae</taxon>
        <taxon>Proisotominae</taxon>
        <taxon>Folsomia</taxon>
    </lineage>
</organism>